<accession>A0AC61RH02</accession>
<dbReference type="EMBL" id="SRYB01000016">
    <property type="protein sequence ID" value="TGY78118.1"/>
    <property type="molecule type" value="Genomic_DNA"/>
</dbReference>
<comment type="caution">
    <text evidence="1">The sequence shown here is derived from an EMBL/GenBank/DDBJ whole genome shotgun (WGS) entry which is preliminary data.</text>
</comment>
<dbReference type="Proteomes" id="UP000306319">
    <property type="component" value="Unassembled WGS sequence"/>
</dbReference>
<protein>
    <submittedName>
        <fullName evidence="1">AAA family ATPase</fullName>
    </submittedName>
</protein>
<evidence type="ECO:0000313" key="2">
    <source>
        <dbReference type="Proteomes" id="UP000306319"/>
    </source>
</evidence>
<reference evidence="1" key="1">
    <citation type="submission" date="2019-04" db="EMBL/GenBank/DDBJ databases">
        <title>Microbes associate with the intestines of laboratory mice.</title>
        <authorList>
            <person name="Navarre W."/>
            <person name="Wong E."/>
            <person name="Huang K."/>
            <person name="Tropini C."/>
            <person name="Ng K."/>
            <person name="Yu B."/>
        </authorList>
    </citation>
    <scope>NUCLEOTIDE SEQUENCE</scope>
    <source>
        <strain evidence="1">NM04_E33</strain>
    </source>
</reference>
<proteinExistence type="predicted"/>
<organism evidence="1 2">
    <name type="scientific">Lepagella muris</name>
    <dbReference type="NCBI Taxonomy" id="3032870"/>
    <lineage>
        <taxon>Bacteria</taxon>
        <taxon>Pseudomonadati</taxon>
        <taxon>Bacteroidota</taxon>
        <taxon>Bacteroidia</taxon>
        <taxon>Bacteroidales</taxon>
        <taxon>Muribaculaceae</taxon>
        <taxon>Lepagella</taxon>
    </lineage>
</organism>
<evidence type="ECO:0000313" key="1">
    <source>
        <dbReference type="EMBL" id="TGY78118.1"/>
    </source>
</evidence>
<sequence>MLRMPAKYPVDRSSFAEIIEGKFLYVDKTDLVYELVTGIKYCFLSRPRRFGKSLLTSTLESYFKGRRNLFVGLKIDALETDWEMHPVFRFDLSAENYDSVEKVRGKIDYYLSRWEREYGCDCKGSISVRFMSLIEKAFLQSGKKVVVLIDEYDKPLLDTLDKSELHDTVREELRGFYSVLKASDEFVRFVFLTGVTKFNKVSIFSGLNNLRDISLSPAYNAICGITQKEMYEYFRESVDVLAANTGNSVQKIWDDLKTRYDGYHFAESGEDIYNPISVLYAFAEQRLRNYWFATATPGFLIRLITTYHFELSEFDGAQRSADQLSDISNLTTDIVPLLYQTGYLTIKGYDETTERYTLGYPNTEVSKSLWNSLAGYFFPKNVRNGVFDTLKFINDVNHGDVESFMVRLKSLFASATSETEPDKEVHFQNMMAIVVWMLGYEARTEIHSAGGRCDMILMTSDYIYIFEFKIDGSAKNAISQIKEKGYMHPYMIDPRKKVLIGAVFSTVTRTLDSWIIENID</sequence>
<name>A0AC61RH02_9BACT</name>
<keyword evidence="2" id="KW-1185">Reference proteome</keyword>
<gene>
    <name evidence="1" type="ORF">E5331_11355</name>
</gene>